<dbReference type="EMBL" id="CP124755">
    <property type="protein sequence ID" value="WGZ90970.1"/>
    <property type="molecule type" value="Genomic_DNA"/>
</dbReference>
<organism evidence="2">
    <name type="scientific">Candidatus Thiocaldithrix dubininis</name>
    <dbReference type="NCBI Taxonomy" id="3080823"/>
    <lineage>
        <taxon>Bacteria</taxon>
        <taxon>Pseudomonadati</taxon>
        <taxon>Pseudomonadota</taxon>
        <taxon>Gammaproteobacteria</taxon>
        <taxon>Thiotrichales</taxon>
        <taxon>Thiotrichaceae</taxon>
        <taxon>Candidatus Thiocaldithrix</taxon>
    </lineage>
</organism>
<evidence type="ECO:0000256" key="1">
    <source>
        <dbReference type="SAM" id="SignalP"/>
    </source>
</evidence>
<keyword evidence="1" id="KW-0732">Signal</keyword>
<feature type="signal peptide" evidence="1">
    <location>
        <begin position="1"/>
        <end position="21"/>
    </location>
</feature>
<dbReference type="NCBIfam" id="TIGR02001">
    <property type="entry name" value="gcw_chp"/>
    <property type="match status" value="1"/>
</dbReference>
<evidence type="ECO:0000313" key="2">
    <source>
        <dbReference type="EMBL" id="WGZ90970.1"/>
    </source>
</evidence>
<feature type="chain" id="PRO_5041638692" evidence="1">
    <location>
        <begin position="22"/>
        <end position="226"/>
    </location>
</feature>
<reference evidence="2" key="2">
    <citation type="submission" date="2023-04" db="EMBL/GenBank/DDBJ databases">
        <authorList>
            <person name="Beletskiy A.V."/>
            <person name="Mardanov A.V."/>
            <person name="Ravin N.V."/>
        </authorList>
    </citation>
    <scope>NUCLEOTIDE SEQUENCE</scope>
    <source>
        <strain evidence="2">GKL-01</strain>
    </source>
</reference>
<dbReference type="InterPro" id="IPR010239">
    <property type="entry name" value="CHP02001"/>
</dbReference>
<name>A0AA95H7N4_9GAMM</name>
<accession>A0AA95H7N4</accession>
<dbReference type="AlphaFoldDB" id="A0AA95H7N4"/>
<dbReference type="Pfam" id="PF09694">
    <property type="entry name" value="Gcw_chp"/>
    <property type="match status" value="1"/>
</dbReference>
<gene>
    <name evidence="2" type="ORF">QJT80_00530</name>
</gene>
<dbReference type="Proteomes" id="UP001300672">
    <property type="component" value="Chromosome"/>
</dbReference>
<reference evidence="2" key="1">
    <citation type="journal article" date="2023" name="Int. J. Mol. Sci.">
        <title>Metagenomics Revealed a New Genus 'Candidatus Thiocaldithrix dubininis' gen. nov., sp. nov. and a New Species 'Candidatus Thiothrix putei' sp. nov. in the Family Thiotrichaceae, Some Members of Which Have Traits of Both Na+- and H+-Motive Energetics.</title>
        <authorList>
            <person name="Ravin N.V."/>
            <person name="Muntyan M.S."/>
            <person name="Smolyakov D.D."/>
            <person name="Rudenko T.S."/>
            <person name="Beletsky A.V."/>
            <person name="Mardanov A.V."/>
            <person name="Grabovich M.Y."/>
        </authorList>
    </citation>
    <scope>NUCLEOTIDE SEQUENCE</scope>
    <source>
        <strain evidence="2">GKL-01</strain>
    </source>
</reference>
<protein>
    <submittedName>
        <fullName evidence="2">TorF family putative porin</fullName>
    </submittedName>
</protein>
<dbReference type="KEGG" id="tdu:QJT80_00530"/>
<proteinExistence type="predicted"/>
<sequence length="226" mass="24366">MKISLVTLTVLSALVSGQAFAGASANIGVTSNYMWRGMTQTQDDPAIQGGLDYSHDSGVYVGTWASNSKFANDSGTELDLYAGYKKELKGGMSYDVGVIKYAYPDDNSLDFTELYAKAGYKGVGAEVDYTLGKEGNQGKEHDLYYALGYTGELKNDWSYGAKVGRYDFKEAAIGDYTHGQVSVTKSMKKAGDFTLALDKANGGAAKANNGDNDLRASVSWKKNFDF</sequence>